<comment type="caution">
    <text evidence="15">The sequence shown here is derived from an EMBL/GenBank/DDBJ whole genome shotgun (WGS) entry which is preliminary data.</text>
</comment>
<keyword evidence="11 13" id="KW-0472">Membrane</keyword>
<dbReference type="Pfam" id="PF01292">
    <property type="entry name" value="Ni_hydr_CYTB"/>
    <property type="match status" value="1"/>
</dbReference>
<dbReference type="InterPro" id="IPR016174">
    <property type="entry name" value="Di-haem_cyt_TM"/>
</dbReference>
<dbReference type="InterPro" id="IPR052168">
    <property type="entry name" value="Cytochrome_b561_oxidase"/>
</dbReference>
<keyword evidence="8" id="KW-0249">Electron transport</keyword>
<comment type="cofactor">
    <cofactor evidence="1">
        <name>heme b</name>
        <dbReference type="ChEBI" id="CHEBI:60344"/>
    </cofactor>
</comment>
<evidence type="ECO:0000256" key="9">
    <source>
        <dbReference type="ARBA" id="ARBA00022989"/>
    </source>
</evidence>
<evidence type="ECO:0000256" key="6">
    <source>
        <dbReference type="ARBA" id="ARBA00022692"/>
    </source>
</evidence>
<keyword evidence="10" id="KW-0408">Iron</keyword>
<keyword evidence="16" id="KW-1185">Reference proteome</keyword>
<keyword evidence="7" id="KW-0479">Metal-binding</keyword>
<feature type="domain" description="Cytochrome b561 bacterial/Ni-hydrogenase" evidence="14">
    <location>
        <begin position="9"/>
        <end position="180"/>
    </location>
</feature>
<evidence type="ECO:0000256" key="12">
    <source>
        <dbReference type="ARBA" id="ARBA00037975"/>
    </source>
</evidence>
<name>A0ABS0BXD6_9GAMM</name>
<reference evidence="15 16" key="1">
    <citation type="submission" date="2020-06" db="EMBL/GenBank/DDBJ databases">
        <authorList>
            <person name="Scott K."/>
        </authorList>
    </citation>
    <scope>NUCLEOTIDE SEQUENCE [LARGE SCALE GENOMIC DNA]</scope>
    <source>
        <strain evidence="15 16">HH1</strain>
    </source>
</reference>
<evidence type="ECO:0000256" key="2">
    <source>
        <dbReference type="ARBA" id="ARBA00004651"/>
    </source>
</evidence>
<evidence type="ECO:0000256" key="3">
    <source>
        <dbReference type="ARBA" id="ARBA00022448"/>
    </source>
</evidence>
<dbReference type="EMBL" id="JACBGI020000006">
    <property type="protein sequence ID" value="MBF6057740.1"/>
    <property type="molecule type" value="Genomic_DNA"/>
</dbReference>
<protein>
    <submittedName>
        <fullName evidence="15">Cytochrome b</fullName>
    </submittedName>
</protein>
<evidence type="ECO:0000313" key="15">
    <source>
        <dbReference type="EMBL" id="MBF6057740.1"/>
    </source>
</evidence>
<dbReference type="Gene3D" id="1.20.950.20">
    <property type="entry name" value="Transmembrane di-heme cytochromes, Chain C"/>
    <property type="match status" value="1"/>
</dbReference>
<organism evidence="15 16">
    <name type="scientific">Thiomicrorhabdus heinhorstiae</name>
    <dbReference type="NCBI Taxonomy" id="2748010"/>
    <lineage>
        <taxon>Bacteria</taxon>
        <taxon>Pseudomonadati</taxon>
        <taxon>Pseudomonadota</taxon>
        <taxon>Gammaproteobacteria</taxon>
        <taxon>Thiotrichales</taxon>
        <taxon>Piscirickettsiaceae</taxon>
        <taxon>Thiomicrorhabdus</taxon>
    </lineage>
</organism>
<feature type="transmembrane region" description="Helical" evidence="13">
    <location>
        <begin position="96"/>
        <end position="114"/>
    </location>
</feature>
<dbReference type="Proteomes" id="UP001193680">
    <property type="component" value="Unassembled WGS sequence"/>
</dbReference>
<feature type="transmembrane region" description="Helical" evidence="13">
    <location>
        <begin position="50"/>
        <end position="69"/>
    </location>
</feature>
<dbReference type="PANTHER" id="PTHR30529:SF1">
    <property type="entry name" value="CYTOCHROME B561 HOMOLOG 2"/>
    <property type="match status" value="1"/>
</dbReference>
<dbReference type="PANTHER" id="PTHR30529">
    <property type="entry name" value="CYTOCHROME B561"/>
    <property type="match status" value="1"/>
</dbReference>
<proteinExistence type="inferred from homology"/>
<comment type="similarity">
    <text evidence="12">Belongs to the cytochrome b561 family.</text>
</comment>
<dbReference type="InterPro" id="IPR011577">
    <property type="entry name" value="Cyt_b561_bac/Ni-Hgenase"/>
</dbReference>
<sequence length="182" mass="20576">MHLANRDTNYGWIAISLHWLTALVVIALFVLGLWMVDLDFYNPWYHDAPYLHKSVGVLLMAVMLFRWIWRLISVEPQALPTHGSFTRLAAKSAQRLLYLLVFAIGISGYLISTAEGQPLQVFNWFALPAYPLEIENQADIAGSIHLWLAVSLISLASIHALAALKHHFIDRDATLKRMLSAN</sequence>
<dbReference type="SUPFAM" id="SSF81342">
    <property type="entry name" value="Transmembrane di-heme cytochromes"/>
    <property type="match status" value="1"/>
</dbReference>
<accession>A0ABS0BXD6</accession>
<keyword evidence="9 13" id="KW-1133">Transmembrane helix</keyword>
<reference evidence="15 16" key="2">
    <citation type="submission" date="2020-11" db="EMBL/GenBank/DDBJ databases">
        <title>Sulfur oxidizing isolate from Hospital Hole Sinkhole.</title>
        <authorList>
            <person name="Scott K.M."/>
        </authorList>
    </citation>
    <scope>NUCLEOTIDE SEQUENCE [LARGE SCALE GENOMIC DNA]</scope>
    <source>
        <strain evidence="15 16">HH1</strain>
    </source>
</reference>
<evidence type="ECO:0000313" key="16">
    <source>
        <dbReference type="Proteomes" id="UP001193680"/>
    </source>
</evidence>
<evidence type="ECO:0000256" key="10">
    <source>
        <dbReference type="ARBA" id="ARBA00023004"/>
    </source>
</evidence>
<evidence type="ECO:0000256" key="4">
    <source>
        <dbReference type="ARBA" id="ARBA00022475"/>
    </source>
</evidence>
<evidence type="ECO:0000256" key="1">
    <source>
        <dbReference type="ARBA" id="ARBA00001970"/>
    </source>
</evidence>
<dbReference type="RefSeq" id="WP_185977887.1">
    <property type="nucleotide sequence ID" value="NZ_JACBGI020000006.1"/>
</dbReference>
<evidence type="ECO:0000256" key="7">
    <source>
        <dbReference type="ARBA" id="ARBA00022723"/>
    </source>
</evidence>
<evidence type="ECO:0000256" key="5">
    <source>
        <dbReference type="ARBA" id="ARBA00022617"/>
    </source>
</evidence>
<feature type="transmembrane region" description="Helical" evidence="13">
    <location>
        <begin position="12"/>
        <end position="35"/>
    </location>
</feature>
<evidence type="ECO:0000256" key="8">
    <source>
        <dbReference type="ARBA" id="ARBA00022982"/>
    </source>
</evidence>
<feature type="transmembrane region" description="Helical" evidence="13">
    <location>
        <begin position="144"/>
        <end position="164"/>
    </location>
</feature>
<keyword evidence="6 13" id="KW-0812">Transmembrane</keyword>
<keyword evidence="3" id="KW-0813">Transport</keyword>
<comment type="subcellular location">
    <subcellularLocation>
        <location evidence="2">Cell membrane</location>
        <topology evidence="2">Multi-pass membrane protein</topology>
    </subcellularLocation>
</comment>
<evidence type="ECO:0000259" key="14">
    <source>
        <dbReference type="Pfam" id="PF01292"/>
    </source>
</evidence>
<gene>
    <name evidence="15" type="ORF">H8792_005240</name>
</gene>
<keyword evidence="4" id="KW-1003">Cell membrane</keyword>
<keyword evidence="5" id="KW-0349">Heme</keyword>
<evidence type="ECO:0000256" key="11">
    <source>
        <dbReference type="ARBA" id="ARBA00023136"/>
    </source>
</evidence>
<evidence type="ECO:0000256" key="13">
    <source>
        <dbReference type="SAM" id="Phobius"/>
    </source>
</evidence>